<keyword evidence="1" id="KW-1133">Transmembrane helix</keyword>
<accession>A0A1H2Z2F5</accession>
<reference evidence="2 3" key="1">
    <citation type="submission" date="2016-10" db="EMBL/GenBank/DDBJ databases">
        <authorList>
            <person name="de Groot N.N."/>
        </authorList>
    </citation>
    <scope>NUCLEOTIDE SEQUENCE [LARGE SCALE GENOMIC DNA]</scope>
    <source>
        <strain evidence="2 3">DSM 3756</strain>
    </source>
</reference>
<evidence type="ECO:0000313" key="2">
    <source>
        <dbReference type="EMBL" id="SDX11084.1"/>
    </source>
</evidence>
<gene>
    <name evidence="2" type="ORF">SAMN05443574_114117</name>
</gene>
<feature type="transmembrane region" description="Helical" evidence="1">
    <location>
        <begin position="7"/>
        <end position="26"/>
    </location>
</feature>
<evidence type="ECO:0000256" key="1">
    <source>
        <dbReference type="SAM" id="Phobius"/>
    </source>
</evidence>
<dbReference type="RefSeq" id="WP_004516244.1">
    <property type="nucleotide sequence ID" value="NZ_FNOF01000014.1"/>
</dbReference>
<organism evidence="2 3">
    <name type="scientific">Haloarcula vallismortis</name>
    <name type="common">Halobacterium vallismortis</name>
    <dbReference type="NCBI Taxonomy" id="28442"/>
    <lineage>
        <taxon>Archaea</taxon>
        <taxon>Methanobacteriati</taxon>
        <taxon>Methanobacteriota</taxon>
        <taxon>Stenosarchaea group</taxon>
        <taxon>Halobacteria</taxon>
        <taxon>Halobacteriales</taxon>
        <taxon>Haloarculaceae</taxon>
        <taxon>Haloarcula</taxon>
    </lineage>
</organism>
<protein>
    <submittedName>
        <fullName evidence="2">Uncharacterized protein</fullName>
    </submittedName>
</protein>
<evidence type="ECO:0000313" key="3">
    <source>
        <dbReference type="Proteomes" id="UP000182573"/>
    </source>
</evidence>
<dbReference type="AlphaFoldDB" id="A0A1H2Z2F5"/>
<sequence length="58" mass="5918">MERFVELVVAGGLALVAGLWTVRLAAAFSALWLGGVALALLGVAALGVGIARELSPNW</sequence>
<proteinExistence type="predicted"/>
<name>A0A1H2Z2F5_HALVA</name>
<feature type="transmembrane region" description="Helical" evidence="1">
    <location>
        <begin position="32"/>
        <end position="51"/>
    </location>
</feature>
<dbReference type="EMBL" id="FNOF01000014">
    <property type="protein sequence ID" value="SDX11084.1"/>
    <property type="molecule type" value="Genomic_DNA"/>
</dbReference>
<dbReference type="STRING" id="28442.SAMN05443574_114117"/>
<keyword evidence="1" id="KW-0472">Membrane</keyword>
<dbReference type="Proteomes" id="UP000182573">
    <property type="component" value="Unassembled WGS sequence"/>
</dbReference>
<keyword evidence="1" id="KW-0812">Transmembrane</keyword>